<feature type="transmembrane region" description="Helical" evidence="5">
    <location>
        <begin position="204"/>
        <end position="225"/>
    </location>
</feature>
<reference evidence="7 8" key="1">
    <citation type="submission" date="2022-04" db="EMBL/GenBank/DDBJ databases">
        <title>Gracilibacillus sp. isolated from saltern.</title>
        <authorList>
            <person name="Won M."/>
            <person name="Lee C.-M."/>
            <person name="Woen H.-Y."/>
            <person name="Kwon S.-W."/>
        </authorList>
    </citation>
    <scope>NUCLEOTIDE SEQUENCE [LARGE SCALE GENOMIC DNA]</scope>
    <source>
        <strain evidence="7 8">SSWR10-1</strain>
    </source>
</reference>
<dbReference type="InterPro" id="IPR013525">
    <property type="entry name" value="ABC2_TM"/>
</dbReference>
<comment type="subcellular location">
    <subcellularLocation>
        <location evidence="1">Membrane</location>
        <topology evidence="1">Multi-pass membrane protein</topology>
    </subcellularLocation>
</comment>
<dbReference type="Pfam" id="PF12698">
    <property type="entry name" value="ABC2_membrane_3"/>
    <property type="match status" value="1"/>
</dbReference>
<keyword evidence="8" id="KW-1185">Reference proteome</keyword>
<evidence type="ECO:0000256" key="2">
    <source>
        <dbReference type="ARBA" id="ARBA00022692"/>
    </source>
</evidence>
<protein>
    <submittedName>
        <fullName evidence="7">ABC transporter permease</fullName>
    </submittedName>
</protein>
<evidence type="ECO:0000256" key="1">
    <source>
        <dbReference type="ARBA" id="ARBA00004141"/>
    </source>
</evidence>
<gene>
    <name evidence="7" type="ORF">MUN88_00590</name>
</gene>
<evidence type="ECO:0000256" key="4">
    <source>
        <dbReference type="ARBA" id="ARBA00023136"/>
    </source>
</evidence>
<dbReference type="RefSeq" id="WP_244719615.1">
    <property type="nucleotide sequence ID" value="NZ_CP095072.1"/>
</dbReference>
<keyword evidence="3 5" id="KW-1133">Transmembrane helix</keyword>
<feature type="transmembrane region" description="Helical" evidence="5">
    <location>
        <begin position="94"/>
        <end position="119"/>
    </location>
</feature>
<evidence type="ECO:0000259" key="6">
    <source>
        <dbReference type="Pfam" id="PF12698"/>
    </source>
</evidence>
<dbReference type="EMBL" id="CP095072">
    <property type="protein sequence ID" value="UOQ48696.1"/>
    <property type="molecule type" value="Genomic_DNA"/>
</dbReference>
<sequence length="232" mass="25787">MNVQRISAIFEKDSKDFIKNITLLMMPFISIVLALLYDRIGDSEAQMPMLMIYIIVGVTFSTVTSVTIMTMMAEENEKKTLRGLILSPATFVDIIVGKSLVTSIITFITLVVSLLIIGIDPILDIRPIISLVLLFLFFLMLGIGIGLFAKSMASTSAYGMPVMFLFGFTPMFSIIGLSEDNIIMKILELFPIMQAIEIHNTSSWLPLGVSSIWVVAAAIFMYVCFRKTVTDE</sequence>
<feature type="domain" description="ABC-2 type transporter transmembrane" evidence="6">
    <location>
        <begin position="52"/>
        <end position="221"/>
    </location>
</feature>
<evidence type="ECO:0000256" key="3">
    <source>
        <dbReference type="ARBA" id="ARBA00022989"/>
    </source>
</evidence>
<keyword evidence="2 5" id="KW-0812">Transmembrane</keyword>
<feature type="transmembrane region" description="Helical" evidence="5">
    <location>
        <begin position="49"/>
        <end position="73"/>
    </location>
</feature>
<proteinExistence type="predicted"/>
<evidence type="ECO:0000313" key="8">
    <source>
        <dbReference type="Proteomes" id="UP000831782"/>
    </source>
</evidence>
<keyword evidence="4 5" id="KW-0472">Membrane</keyword>
<evidence type="ECO:0000256" key="5">
    <source>
        <dbReference type="SAM" id="Phobius"/>
    </source>
</evidence>
<name>A0ABY4EWA5_9BACI</name>
<dbReference type="Proteomes" id="UP000831782">
    <property type="component" value="Chromosome"/>
</dbReference>
<evidence type="ECO:0000313" key="7">
    <source>
        <dbReference type="EMBL" id="UOQ48696.1"/>
    </source>
</evidence>
<feature type="transmembrane region" description="Helical" evidence="5">
    <location>
        <begin position="161"/>
        <end position="184"/>
    </location>
</feature>
<accession>A0ABY4EWA5</accession>
<feature type="transmembrane region" description="Helical" evidence="5">
    <location>
        <begin position="125"/>
        <end position="149"/>
    </location>
</feature>
<feature type="transmembrane region" description="Helical" evidence="5">
    <location>
        <begin position="21"/>
        <end position="37"/>
    </location>
</feature>
<organism evidence="7 8">
    <name type="scientific">Gracilibacillus caseinilyticus</name>
    <dbReference type="NCBI Taxonomy" id="2932256"/>
    <lineage>
        <taxon>Bacteria</taxon>
        <taxon>Bacillati</taxon>
        <taxon>Bacillota</taxon>
        <taxon>Bacilli</taxon>
        <taxon>Bacillales</taxon>
        <taxon>Bacillaceae</taxon>
        <taxon>Gracilibacillus</taxon>
    </lineage>
</organism>